<organism evidence="1 2">
    <name type="scientific">Camellia lanceoleosa</name>
    <dbReference type="NCBI Taxonomy" id="1840588"/>
    <lineage>
        <taxon>Eukaryota</taxon>
        <taxon>Viridiplantae</taxon>
        <taxon>Streptophyta</taxon>
        <taxon>Embryophyta</taxon>
        <taxon>Tracheophyta</taxon>
        <taxon>Spermatophyta</taxon>
        <taxon>Magnoliopsida</taxon>
        <taxon>eudicotyledons</taxon>
        <taxon>Gunneridae</taxon>
        <taxon>Pentapetalae</taxon>
        <taxon>asterids</taxon>
        <taxon>Ericales</taxon>
        <taxon>Theaceae</taxon>
        <taxon>Camellia</taxon>
    </lineage>
</organism>
<keyword evidence="1" id="KW-0675">Receptor</keyword>
<gene>
    <name evidence="1" type="ORF">LOK49_LG05G02785</name>
</gene>
<proteinExistence type="predicted"/>
<dbReference type="EMBL" id="CM045761">
    <property type="protein sequence ID" value="KAI8015671.1"/>
    <property type="molecule type" value="Genomic_DNA"/>
</dbReference>
<evidence type="ECO:0000313" key="1">
    <source>
        <dbReference type="EMBL" id="KAI8015671.1"/>
    </source>
</evidence>
<accession>A0ACC0HUN8</accession>
<comment type="caution">
    <text evidence="1">The sequence shown here is derived from an EMBL/GenBank/DDBJ whole genome shotgun (WGS) entry which is preliminary data.</text>
</comment>
<keyword evidence="1" id="KW-0418">Kinase</keyword>
<evidence type="ECO:0000313" key="2">
    <source>
        <dbReference type="Proteomes" id="UP001060215"/>
    </source>
</evidence>
<keyword evidence="2" id="KW-1185">Reference proteome</keyword>
<sequence length="308" mass="34420">MVYENIIEATEDFNARHCIGVGGCGTVYKVELPSGQIVAVKKLHSSQDGELAYLRSFTSEIHALTEIRHRNIIKLYGFCSHPRHSFLVYEFLEGGSLEKILSNDETILDFEWTKRVNVVSGLADALSYMHHDCLPPVIHRDISSKNVLLDSEYVAHISDFGTARLLNPHSSNWTSFAGTFGYAAPELAYTMQVNEKLDVYSFGVLTLEVLMGQHPGDLITYVSSSPITAHDIFLKDILDSRLPIPRTRMEKEVVLVAKLALACLHTSPQCRPTMRQVSVALSKQRPPLPNSFHLISLGQLFDVNHLTS</sequence>
<dbReference type="Proteomes" id="UP001060215">
    <property type="component" value="Chromosome 4"/>
</dbReference>
<keyword evidence="1" id="KW-0808">Transferase</keyword>
<name>A0ACC0HUN8_9ERIC</name>
<protein>
    <submittedName>
        <fullName evidence="1">MDIS1-interacting receptor like kinase 2</fullName>
    </submittedName>
</protein>
<reference evidence="1 2" key="1">
    <citation type="journal article" date="2022" name="Plant J.">
        <title>Chromosome-level genome of Camellia lanceoleosa provides a valuable resource for understanding genome evolution and self-incompatibility.</title>
        <authorList>
            <person name="Gong W."/>
            <person name="Xiao S."/>
            <person name="Wang L."/>
            <person name="Liao Z."/>
            <person name="Chang Y."/>
            <person name="Mo W."/>
            <person name="Hu G."/>
            <person name="Li W."/>
            <person name="Zhao G."/>
            <person name="Zhu H."/>
            <person name="Hu X."/>
            <person name="Ji K."/>
            <person name="Xiang X."/>
            <person name="Song Q."/>
            <person name="Yuan D."/>
            <person name="Jin S."/>
            <person name="Zhang L."/>
        </authorList>
    </citation>
    <scope>NUCLEOTIDE SEQUENCE [LARGE SCALE GENOMIC DNA]</scope>
    <source>
        <strain evidence="1">SQ_2022a</strain>
    </source>
</reference>